<dbReference type="InterPro" id="IPR003593">
    <property type="entry name" value="AAA+_ATPase"/>
</dbReference>
<sequence>MFVRRDRWIGYPRAQAVLDDMRRLVEYPDATRPPNTLLVADTNNGKTTLVRRLEQLHPAVDDPARAHASRPVVVIDAPPRPTEERLYNHLLDSLGAPYRVNSKVDQKLFKLREVLRAVGMKVLVLDEMNNALAGSLQQQQEVLNAVKELGNRLERPVILTGVFETLVVLRRDDQIQNRFTPVTLPKWELDREFLQLLASFEATLPLRKASGLASEVLAPMLLDMSGGLIGELSNLLKRAAERAVTSGKEKIDRSLLLELGWVPPGERDAATSAAEQGLTYKIDYAARVKAMLAGKGGASDEDGG</sequence>
<dbReference type="InterPro" id="IPR027417">
    <property type="entry name" value="P-loop_NTPase"/>
</dbReference>
<dbReference type="EMBL" id="CP002194">
    <property type="protein sequence ID" value="AFD27803.1"/>
    <property type="molecule type" value="Genomic_DNA"/>
</dbReference>
<dbReference type="PATRIC" id="fig|745776.4.peg.3812"/>
<organism evidence="2 3">
    <name type="scientific">Deinococcus gobiensis (strain DSM 21396 / JCM 16679 / CGMCC 1.7299 / I-0)</name>
    <dbReference type="NCBI Taxonomy" id="745776"/>
    <lineage>
        <taxon>Bacteria</taxon>
        <taxon>Thermotogati</taxon>
        <taxon>Deinococcota</taxon>
        <taxon>Deinococci</taxon>
        <taxon>Deinococcales</taxon>
        <taxon>Deinococcaceae</taxon>
        <taxon>Deinococcus</taxon>
    </lineage>
</organism>
<dbReference type="Pfam" id="PF05621">
    <property type="entry name" value="TniB"/>
    <property type="match status" value="1"/>
</dbReference>
<gene>
    <name evidence="2" type="primary">tniB</name>
    <name evidence="2" type="ordered locus">DGo_PC0011</name>
</gene>
<dbReference type="InterPro" id="IPR008868">
    <property type="entry name" value="TniB"/>
</dbReference>
<dbReference type="Gene3D" id="3.40.50.300">
    <property type="entry name" value="P-loop containing nucleotide triphosphate hydrolases"/>
    <property type="match status" value="1"/>
</dbReference>
<dbReference type="HOGENOM" id="CLU_067529_2_0_0"/>
<reference evidence="2 3" key="1">
    <citation type="journal article" date="2012" name="PLoS ONE">
        <title>Genome sequence and transcriptome analysis of the radioresistant bacterium Deinococcus gobiensis: insights into the extreme environmental adaptations.</title>
        <authorList>
            <person name="Yuan M."/>
            <person name="Chen M."/>
            <person name="Zhang W."/>
            <person name="Lu W."/>
            <person name="Wang J."/>
            <person name="Yang M."/>
            <person name="Zhao P."/>
            <person name="Tang R."/>
            <person name="Li X."/>
            <person name="Hao Y."/>
            <person name="Zhou Z."/>
            <person name="Zhan Y."/>
            <person name="Yu H."/>
            <person name="Teng C."/>
            <person name="Yan Y."/>
            <person name="Ping S."/>
            <person name="Wang Y."/>
            <person name="Lin M."/>
        </authorList>
    </citation>
    <scope>NUCLEOTIDE SEQUENCE [LARGE SCALE GENOMIC DNA]</scope>
    <source>
        <strain evidence="3">DSM 21396 / JCM 16679 / CGMCC 1.7299 / I-0</strain>
        <plasmid evidence="2">P3</plasmid>
    </source>
</reference>
<dbReference type="KEGG" id="dgo:DGo_PC0011"/>
<geneLocation type="plasmid" evidence="2 3">
    <name>P3</name>
</geneLocation>
<dbReference type="eggNOG" id="COG2842">
    <property type="taxonomic scope" value="Bacteria"/>
</dbReference>
<feature type="domain" description="AAA+ ATPase" evidence="1">
    <location>
        <begin position="32"/>
        <end position="181"/>
    </location>
</feature>
<dbReference type="AlphaFoldDB" id="H8H2Q6"/>
<evidence type="ECO:0000313" key="2">
    <source>
        <dbReference type="EMBL" id="AFD27803.1"/>
    </source>
</evidence>
<accession>H8H2Q6</accession>
<evidence type="ECO:0000259" key="1">
    <source>
        <dbReference type="SMART" id="SM00382"/>
    </source>
</evidence>
<proteinExistence type="predicted"/>
<evidence type="ECO:0000313" key="3">
    <source>
        <dbReference type="Proteomes" id="UP000007575"/>
    </source>
</evidence>
<keyword evidence="2" id="KW-0614">Plasmid</keyword>
<dbReference type="SUPFAM" id="SSF52540">
    <property type="entry name" value="P-loop containing nucleoside triphosphate hydrolases"/>
    <property type="match status" value="1"/>
</dbReference>
<protein>
    <submittedName>
        <fullName evidence="2">Transposon, transposition helper protein C, putative</fullName>
    </submittedName>
</protein>
<keyword evidence="3" id="KW-1185">Reference proteome</keyword>
<name>H8H2Q6_DEIGI</name>
<dbReference type="SMART" id="SM00382">
    <property type="entry name" value="AAA"/>
    <property type="match status" value="1"/>
</dbReference>
<dbReference type="Proteomes" id="UP000007575">
    <property type="component" value="Plasmid P3"/>
</dbReference>